<dbReference type="OrthoDB" id="512941at2759"/>
<dbReference type="EMBL" id="CAMXCT020004534">
    <property type="protein sequence ID" value="CAL1162822.1"/>
    <property type="molecule type" value="Genomic_DNA"/>
</dbReference>
<evidence type="ECO:0000313" key="5">
    <source>
        <dbReference type="Proteomes" id="UP001152797"/>
    </source>
</evidence>
<comment type="caution">
    <text evidence="2">The sequence shown here is derived from an EMBL/GenBank/DDBJ whole genome shotgun (WGS) entry which is preliminary data.</text>
</comment>
<dbReference type="Gene3D" id="3.40.50.11350">
    <property type="match status" value="1"/>
</dbReference>
<evidence type="ECO:0000313" key="4">
    <source>
        <dbReference type="EMBL" id="CAL4796759.1"/>
    </source>
</evidence>
<keyword evidence="4" id="KW-0808">Transferase</keyword>
<dbReference type="EMBL" id="CAMXCT030004534">
    <property type="protein sequence ID" value="CAL4796759.1"/>
    <property type="molecule type" value="Genomic_DNA"/>
</dbReference>
<feature type="region of interest" description="Disordered" evidence="1">
    <location>
        <begin position="797"/>
        <end position="823"/>
    </location>
</feature>
<dbReference type="AlphaFoldDB" id="A0A9P1GG74"/>
<proteinExistence type="predicted"/>
<protein>
    <submittedName>
        <fullName evidence="4">Nucleotide-diphospho-sugar transferase domain-containing protein</fullName>
    </submittedName>
</protein>
<sequence>MWLLFDFGPAVFQFNRNKAPTMTCFCWRLRILGVWRCTCKTWMVLILLICMLPKIWWSLQILSYPNSGTSHEHPQGMLSGLEAPAKLRLATNSPVLLEFEPCAGFAEQEMQAVKALMVGSELGAQVVFISNNGHVWDLWEMENSKLSQFADSFFRDNACDGPPGVQRKFWCGQTRMPAISILDQNDFDLARSLRKRLRIENAEQFESLRNNLWLYQPSIAHLSCDVLSKFPIVEPGVEWELFWKIWDKVEFKQDIQKTKQKIEERMTLYGAGAREKTRQMGFTSFPNDTAFNVLHLRMEPDWRIFCELTLNASGPPNCMNNTFEVGNVLLSEGITPSIPLYLATTVSTKRTLEQWRGQSSAPFVGDNLFNIYTIITHEMLAETIFNEWTPRLGHHKMFWPAVSSLLGMNANMFVGNSVSTFSGFLMQQRLRIQKRSIHYNGGSLRLQETKQLAPKKKWRTELFRKKIKWLFCIQPREGQTQDSSAHMAKVAIKSAFAKTSLVAIGVTTASPTSKFAAELVAAGVRLIYHTPSWVPHIKAMISQWEGSNNRFSGDKKPSHLLSDVDAMVGTFLRIDIPILGLLDPFLFYADIDILFQNDVTWPKLLGATDKQFKKMKDLPYEQQVFAKPGQEGIPMFFAMSAESEMEKVAANAGVMLWNVQSMRRSYPSFLNFIVTSGDITWPIGPGDQGALRTFYQGDRGPSYLPYLFNWKAYWPRNPTAVLVHFHGPKCEGDILPYLDDGRIRLPLFHFLLKRCQEGGNCLESALPFQTATSCAPRHLPHNGSGSCRNSNSICMHRSQSRQAAPQQPHAQLPPGRSHHAAHS</sequence>
<dbReference type="GO" id="GO:0016740">
    <property type="term" value="F:transferase activity"/>
    <property type="evidence" value="ECO:0007669"/>
    <property type="project" value="UniProtKB-KW"/>
</dbReference>
<name>A0A9P1GG74_9DINO</name>
<organism evidence="2">
    <name type="scientific">Cladocopium goreaui</name>
    <dbReference type="NCBI Taxonomy" id="2562237"/>
    <lineage>
        <taxon>Eukaryota</taxon>
        <taxon>Sar</taxon>
        <taxon>Alveolata</taxon>
        <taxon>Dinophyceae</taxon>
        <taxon>Suessiales</taxon>
        <taxon>Symbiodiniaceae</taxon>
        <taxon>Cladocopium</taxon>
    </lineage>
</organism>
<dbReference type="SUPFAM" id="SSF53448">
    <property type="entry name" value="Nucleotide-diphospho-sugar transferases"/>
    <property type="match status" value="1"/>
</dbReference>
<keyword evidence="5" id="KW-1185">Reference proteome</keyword>
<dbReference type="GO" id="GO:0006004">
    <property type="term" value="P:fucose metabolic process"/>
    <property type="evidence" value="ECO:0007669"/>
    <property type="project" value="UniProtKB-KW"/>
</dbReference>
<dbReference type="Proteomes" id="UP001152797">
    <property type="component" value="Unassembled WGS sequence"/>
</dbReference>
<feature type="compositionally biased region" description="Low complexity" evidence="1">
    <location>
        <begin position="797"/>
        <end position="810"/>
    </location>
</feature>
<dbReference type="Gene3D" id="3.90.550.10">
    <property type="entry name" value="Spore Coat Polysaccharide Biosynthesis Protein SpsA, Chain A"/>
    <property type="match status" value="1"/>
</dbReference>
<reference evidence="2" key="1">
    <citation type="submission" date="2022-10" db="EMBL/GenBank/DDBJ databases">
        <authorList>
            <person name="Chen Y."/>
            <person name="Dougan E. K."/>
            <person name="Chan C."/>
            <person name="Rhodes N."/>
            <person name="Thang M."/>
        </authorList>
    </citation>
    <scope>NUCLEOTIDE SEQUENCE</scope>
</reference>
<accession>A0A9P1GG74</accession>
<evidence type="ECO:0000313" key="2">
    <source>
        <dbReference type="EMBL" id="CAI4009447.1"/>
    </source>
</evidence>
<dbReference type="InterPro" id="IPR029044">
    <property type="entry name" value="Nucleotide-diphossugar_trans"/>
</dbReference>
<dbReference type="EMBL" id="CAMXCT010004534">
    <property type="protein sequence ID" value="CAI4009447.1"/>
    <property type="molecule type" value="Genomic_DNA"/>
</dbReference>
<evidence type="ECO:0000256" key="1">
    <source>
        <dbReference type="SAM" id="MobiDB-lite"/>
    </source>
</evidence>
<gene>
    <name evidence="2" type="ORF">C1SCF055_LOCUS34805</name>
</gene>
<evidence type="ECO:0000313" key="3">
    <source>
        <dbReference type="EMBL" id="CAL1162822.1"/>
    </source>
</evidence>
<reference evidence="3" key="2">
    <citation type="submission" date="2024-04" db="EMBL/GenBank/DDBJ databases">
        <authorList>
            <person name="Chen Y."/>
            <person name="Shah S."/>
            <person name="Dougan E. K."/>
            <person name="Thang M."/>
            <person name="Chan C."/>
        </authorList>
    </citation>
    <scope>NUCLEOTIDE SEQUENCE [LARGE SCALE GENOMIC DNA]</scope>
</reference>